<evidence type="ECO:0000313" key="3">
    <source>
        <dbReference type="Proteomes" id="UP000319213"/>
    </source>
</evidence>
<dbReference type="AlphaFoldDB" id="A0A543J304"/>
<dbReference type="Proteomes" id="UP000319213">
    <property type="component" value="Unassembled WGS sequence"/>
</dbReference>
<comment type="caution">
    <text evidence="2">The sequence shown here is derived from an EMBL/GenBank/DDBJ whole genome shotgun (WGS) entry which is preliminary data.</text>
</comment>
<gene>
    <name evidence="2" type="ORF">FHX40_3966</name>
</gene>
<protein>
    <submittedName>
        <fullName evidence="2">Uncharacterized protein (TIGR02246 family)</fullName>
    </submittedName>
</protein>
<sequence>MEAESPAHAADIEAIKRVVAAVERSQRRRDPDEFLALIHPDAVWTTIRGRVLVGFAEIEEFTRKLLASAEREGTVSYEVTHVRFVRPDVAVVKVRQRYRAPDHDREGAPLYVLSKDEAGRWLLVAGQNTVVAAG</sequence>
<dbReference type="InterPro" id="IPR011944">
    <property type="entry name" value="Steroid_delta5-4_isomerase"/>
</dbReference>
<dbReference type="Gene3D" id="3.10.450.50">
    <property type="match status" value="1"/>
</dbReference>
<name>A0A543J304_9ACTN</name>
<evidence type="ECO:0000313" key="2">
    <source>
        <dbReference type="EMBL" id="TQM77209.1"/>
    </source>
</evidence>
<dbReference type="Pfam" id="PF14534">
    <property type="entry name" value="DUF4440"/>
    <property type="match status" value="1"/>
</dbReference>
<dbReference type="OrthoDB" id="582247at2"/>
<proteinExistence type="predicted"/>
<evidence type="ECO:0000259" key="1">
    <source>
        <dbReference type="Pfam" id="PF14534"/>
    </source>
</evidence>
<reference evidence="2 3" key="1">
    <citation type="submission" date="2019-06" db="EMBL/GenBank/DDBJ databases">
        <title>Sequencing the genomes of 1000 actinobacteria strains.</title>
        <authorList>
            <person name="Klenk H.-P."/>
        </authorList>
    </citation>
    <scope>NUCLEOTIDE SEQUENCE [LARGE SCALE GENOMIC DNA]</scope>
    <source>
        <strain evidence="2 3">DSM 43186</strain>
    </source>
</reference>
<feature type="domain" description="DUF4440" evidence="1">
    <location>
        <begin position="15"/>
        <end position="123"/>
    </location>
</feature>
<organism evidence="2 3">
    <name type="scientific">Thermopolyspora flexuosa</name>
    <dbReference type="NCBI Taxonomy" id="103836"/>
    <lineage>
        <taxon>Bacteria</taxon>
        <taxon>Bacillati</taxon>
        <taxon>Actinomycetota</taxon>
        <taxon>Actinomycetes</taxon>
        <taxon>Streptosporangiales</taxon>
        <taxon>Streptosporangiaceae</taxon>
        <taxon>Thermopolyspora</taxon>
    </lineage>
</organism>
<dbReference type="NCBIfam" id="TIGR02246">
    <property type="entry name" value="SgcJ/EcaC family oxidoreductase"/>
    <property type="match status" value="1"/>
</dbReference>
<dbReference type="InterPro" id="IPR032710">
    <property type="entry name" value="NTF2-like_dom_sf"/>
</dbReference>
<dbReference type="SUPFAM" id="SSF54427">
    <property type="entry name" value="NTF2-like"/>
    <property type="match status" value="1"/>
</dbReference>
<dbReference type="InterPro" id="IPR027843">
    <property type="entry name" value="DUF4440"/>
</dbReference>
<dbReference type="EMBL" id="VFPQ01000001">
    <property type="protein sequence ID" value="TQM77209.1"/>
    <property type="molecule type" value="Genomic_DNA"/>
</dbReference>
<keyword evidence="3" id="KW-1185">Reference proteome</keyword>
<accession>A0A543J304</accession>
<dbReference type="RefSeq" id="WP_142260981.1">
    <property type="nucleotide sequence ID" value="NZ_BMPV01000002.1"/>
</dbReference>